<dbReference type="SUPFAM" id="SSF102114">
    <property type="entry name" value="Radical SAM enzymes"/>
    <property type="match status" value="1"/>
</dbReference>
<dbReference type="SFLD" id="SFLDF00324">
    <property type="entry name" value="bacteriocin_maturation"/>
    <property type="match status" value="1"/>
</dbReference>
<dbReference type="InterPro" id="IPR051198">
    <property type="entry name" value="BchE-like"/>
</dbReference>
<keyword evidence="6" id="KW-0732">Signal</keyword>
<keyword evidence="4" id="KW-0408">Iron</keyword>
<dbReference type="Gene3D" id="3.40.50.280">
    <property type="entry name" value="Cobalamin-binding domain"/>
    <property type="match status" value="1"/>
</dbReference>
<dbReference type="Gene3D" id="3.80.30.20">
    <property type="entry name" value="tm_1862 like domain"/>
    <property type="match status" value="1"/>
</dbReference>
<dbReference type="SFLD" id="SFLDS00029">
    <property type="entry name" value="Radical_SAM"/>
    <property type="match status" value="1"/>
</dbReference>
<feature type="signal peptide" evidence="6">
    <location>
        <begin position="1"/>
        <end position="21"/>
    </location>
</feature>
<reference evidence="8" key="1">
    <citation type="submission" date="2020-11" db="EMBL/GenBank/DDBJ databases">
        <title>Sequencing the genomes of 1000 actinobacteria strains.</title>
        <authorList>
            <person name="Klenk H.-P."/>
        </authorList>
    </citation>
    <scope>NUCLEOTIDE SEQUENCE</scope>
    <source>
        <strain evidence="8">DSM 45356</strain>
    </source>
</reference>
<proteinExistence type="predicted"/>
<dbReference type="GO" id="GO:0031419">
    <property type="term" value="F:cobalamin binding"/>
    <property type="evidence" value="ECO:0007669"/>
    <property type="project" value="InterPro"/>
</dbReference>
<dbReference type="Pfam" id="PF04055">
    <property type="entry name" value="Radical_SAM"/>
    <property type="match status" value="1"/>
</dbReference>
<dbReference type="PANTHER" id="PTHR43409:SF7">
    <property type="entry name" value="BLL1977 PROTEIN"/>
    <property type="match status" value="1"/>
</dbReference>
<dbReference type="InterPro" id="IPR023404">
    <property type="entry name" value="rSAM_horseshoe"/>
</dbReference>
<evidence type="ECO:0000256" key="2">
    <source>
        <dbReference type="ARBA" id="ARBA00022691"/>
    </source>
</evidence>
<dbReference type="PROSITE" id="PS51332">
    <property type="entry name" value="B12_BINDING"/>
    <property type="match status" value="1"/>
</dbReference>
<dbReference type="GO" id="GO:0051536">
    <property type="term" value="F:iron-sulfur cluster binding"/>
    <property type="evidence" value="ECO:0007669"/>
    <property type="project" value="UniProtKB-KW"/>
</dbReference>
<evidence type="ECO:0000313" key="8">
    <source>
        <dbReference type="EMBL" id="MBG6135784.1"/>
    </source>
</evidence>
<keyword evidence="3" id="KW-0479">Metal-binding</keyword>
<dbReference type="Proteomes" id="UP000622552">
    <property type="component" value="Unassembled WGS sequence"/>
</dbReference>
<dbReference type="RefSeq" id="WP_197002848.1">
    <property type="nucleotide sequence ID" value="NZ_BONS01000002.1"/>
</dbReference>
<dbReference type="GO" id="GO:0005829">
    <property type="term" value="C:cytosol"/>
    <property type="evidence" value="ECO:0007669"/>
    <property type="project" value="TreeGrafter"/>
</dbReference>
<comment type="caution">
    <text evidence="8">The sequence shown here is derived from an EMBL/GenBank/DDBJ whole genome shotgun (WGS) entry which is preliminary data.</text>
</comment>
<keyword evidence="2" id="KW-0949">S-adenosyl-L-methionine</keyword>
<evidence type="ECO:0000256" key="1">
    <source>
        <dbReference type="ARBA" id="ARBA00001966"/>
    </source>
</evidence>
<dbReference type="GO" id="GO:0046872">
    <property type="term" value="F:metal ion binding"/>
    <property type="evidence" value="ECO:0007669"/>
    <property type="project" value="UniProtKB-KW"/>
</dbReference>
<protein>
    <submittedName>
        <fullName evidence="8">Ribosomal peptide maturation radical SAM protein 1</fullName>
    </submittedName>
</protein>
<dbReference type="InterPro" id="IPR006638">
    <property type="entry name" value="Elp3/MiaA/NifB-like_rSAM"/>
</dbReference>
<dbReference type="InterPro" id="IPR006158">
    <property type="entry name" value="Cobalamin-bd"/>
</dbReference>
<dbReference type="SMART" id="SM00729">
    <property type="entry name" value="Elp3"/>
    <property type="match status" value="1"/>
</dbReference>
<organism evidence="8 9">
    <name type="scientific">Longispora fulva</name>
    <dbReference type="NCBI Taxonomy" id="619741"/>
    <lineage>
        <taxon>Bacteria</taxon>
        <taxon>Bacillati</taxon>
        <taxon>Actinomycetota</taxon>
        <taxon>Actinomycetes</taxon>
        <taxon>Micromonosporales</taxon>
        <taxon>Micromonosporaceae</taxon>
        <taxon>Longispora</taxon>
    </lineage>
</organism>
<accession>A0A8J7KI21</accession>
<evidence type="ECO:0000256" key="5">
    <source>
        <dbReference type="ARBA" id="ARBA00023014"/>
    </source>
</evidence>
<feature type="chain" id="PRO_5035248278" evidence="6">
    <location>
        <begin position="22"/>
        <end position="599"/>
    </location>
</feature>
<feature type="domain" description="B12-binding" evidence="7">
    <location>
        <begin position="103"/>
        <end position="194"/>
    </location>
</feature>
<dbReference type="InterPro" id="IPR007197">
    <property type="entry name" value="rSAM"/>
</dbReference>
<dbReference type="AlphaFoldDB" id="A0A8J7KI21"/>
<evidence type="ECO:0000256" key="6">
    <source>
        <dbReference type="SAM" id="SignalP"/>
    </source>
</evidence>
<gene>
    <name evidence="8" type="ORF">IW245_001978</name>
</gene>
<name>A0A8J7KI21_9ACTN</name>
<keyword evidence="5" id="KW-0411">Iron-sulfur</keyword>
<evidence type="ECO:0000313" key="9">
    <source>
        <dbReference type="Proteomes" id="UP000622552"/>
    </source>
</evidence>
<dbReference type="SFLD" id="SFLDG01082">
    <property type="entry name" value="B12-binding_domain_containing"/>
    <property type="match status" value="1"/>
</dbReference>
<sequence length="599" mass="64336">MTGGVLLVSMPWAALSAPSMALSTLAPLVDGHDVTVRYANLDWAERVGLSAAEYNTIADSYFAGLGDWVFAGALHGTVERFLPAPAADGVDPEALFATATEFIDELAAEIVSADPVFLGLTSTFMQNTASLALARAVKRAAPHIVVALGGANCDGEQGAALARAFDFLDLVVRGEGERALPAILRALGQPEALSQVDGLCWRAANGTLVENPPGPVLPISELPEADQSAYFDRLARSPLAGEIRPTLVLEGSRGCWWGAKHHCTFCGLNGSTMAYRAKSPHRVVAELTRAVGRHKVLDVTFVDNILDVAQLRAALPEIAELGWDLRMFFEVKANLRYAELHGLLRAGVHEIQPGIENLSSRVLGLMRKGVTGAQNVALLRDCRTLGLTVRWNYLFGFPGESDDDYVPIVERLTDLHHLEPPISAARVQLERFSPYFTDPELGLVNLGPSRIFRQIYPTVPADELARMVYHFASVPAGISGEPVTALGAAVSAWRAGHDTASLRKYAAGDRTLIVDTRAGRNEEYVLSIAESRCYEALGRPRSRAAVPADDAVWHRLAELGLVFTEGGRHVALATGVYDHRQAGGTPGGRPKVEALGGQP</sequence>
<evidence type="ECO:0000256" key="3">
    <source>
        <dbReference type="ARBA" id="ARBA00022723"/>
    </source>
</evidence>
<dbReference type="NCBIfam" id="TIGR03975">
    <property type="entry name" value="rSAM_ocin_1"/>
    <property type="match status" value="1"/>
</dbReference>
<dbReference type="EMBL" id="JADOUF010000001">
    <property type="protein sequence ID" value="MBG6135784.1"/>
    <property type="molecule type" value="Genomic_DNA"/>
</dbReference>
<evidence type="ECO:0000259" key="7">
    <source>
        <dbReference type="PROSITE" id="PS51332"/>
    </source>
</evidence>
<evidence type="ECO:0000256" key="4">
    <source>
        <dbReference type="ARBA" id="ARBA00023004"/>
    </source>
</evidence>
<comment type="cofactor">
    <cofactor evidence="1">
        <name>[4Fe-4S] cluster</name>
        <dbReference type="ChEBI" id="CHEBI:49883"/>
    </cofactor>
</comment>
<dbReference type="GO" id="GO:0003824">
    <property type="term" value="F:catalytic activity"/>
    <property type="evidence" value="ECO:0007669"/>
    <property type="project" value="InterPro"/>
</dbReference>
<dbReference type="PANTHER" id="PTHR43409">
    <property type="entry name" value="ANAEROBIC MAGNESIUM-PROTOPORPHYRIN IX MONOMETHYL ESTER CYCLASE-RELATED"/>
    <property type="match status" value="1"/>
</dbReference>
<dbReference type="InterPro" id="IPR023984">
    <property type="entry name" value="rSAM_ocin_1"/>
</dbReference>
<keyword evidence="9" id="KW-1185">Reference proteome</keyword>
<dbReference type="InterPro" id="IPR058240">
    <property type="entry name" value="rSAM_sf"/>
</dbReference>